<dbReference type="PANTHER" id="PTHR30537:SF74">
    <property type="entry name" value="HTH-TYPE TRANSCRIPTIONAL REGULATOR TRPI"/>
    <property type="match status" value="1"/>
</dbReference>
<name>A0AAX3FTF6_9PSED</name>
<organism evidence="6 7">
    <name type="scientific">Pseudomonas chlororaphis</name>
    <dbReference type="NCBI Taxonomy" id="587753"/>
    <lineage>
        <taxon>Bacteria</taxon>
        <taxon>Pseudomonadati</taxon>
        <taxon>Pseudomonadota</taxon>
        <taxon>Gammaproteobacteria</taxon>
        <taxon>Pseudomonadales</taxon>
        <taxon>Pseudomonadaceae</taxon>
        <taxon>Pseudomonas</taxon>
    </lineage>
</organism>
<keyword evidence="2" id="KW-0805">Transcription regulation</keyword>
<dbReference type="InterPro" id="IPR036390">
    <property type="entry name" value="WH_DNA-bd_sf"/>
</dbReference>
<evidence type="ECO:0000256" key="3">
    <source>
        <dbReference type="ARBA" id="ARBA00023125"/>
    </source>
</evidence>
<dbReference type="Pfam" id="PF00126">
    <property type="entry name" value="HTH_1"/>
    <property type="match status" value="1"/>
</dbReference>
<keyword evidence="3" id="KW-0238">DNA-binding</keyword>
<dbReference type="FunFam" id="1.10.10.10:FF:000001">
    <property type="entry name" value="LysR family transcriptional regulator"/>
    <property type="match status" value="1"/>
</dbReference>
<proteinExistence type="inferred from homology"/>
<dbReference type="SUPFAM" id="SSF46785">
    <property type="entry name" value="Winged helix' DNA-binding domain"/>
    <property type="match status" value="1"/>
</dbReference>
<dbReference type="PANTHER" id="PTHR30537">
    <property type="entry name" value="HTH-TYPE TRANSCRIPTIONAL REGULATOR"/>
    <property type="match status" value="1"/>
</dbReference>
<reference evidence="6 7" key="1">
    <citation type="submission" date="2018-12" db="EMBL/GenBank/DDBJ databases">
        <authorList>
            <consortium name="Pathogen Informatics"/>
        </authorList>
    </citation>
    <scope>NUCLEOTIDE SEQUENCE [LARGE SCALE GENOMIC DNA]</scope>
    <source>
        <strain evidence="6 7">NCTC7357</strain>
    </source>
</reference>
<accession>A0AAX3FTF6</accession>
<evidence type="ECO:0000313" key="7">
    <source>
        <dbReference type="Proteomes" id="UP000277437"/>
    </source>
</evidence>
<dbReference type="SUPFAM" id="SSF53850">
    <property type="entry name" value="Periplasmic binding protein-like II"/>
    <property type="match status" value="1"/>
</dbReference>
<evidence type="ECO:0000256" key="2">
    <source>
        <dbReference type="ARBA" id="ARBA00023015"/>
    </source>
</evidence>
<dbReference type="GO" id="GO:0006351">
    <property type="term" value="P:DNA-templated transcription"/>
    <property type="evidence" value="ECO:0007669"/>
    <property type="project" value="TreeGrafter"/>
</dbReference>
<feature type="domain" description="HTH lysR-type" evidence="5">
    <location>
        <begin position="19"/>
        <end position="76"/>
    </location>
</feature>
<sequence>MKTDILGDKKSQTINRRLPPLSALRCFEAAARLESFTRAGEALHLTHGAISRAVRALEEDLGTQLFERRSHRVFLTEAGRELLHSVEHAFDLIDAAARKLRTPDKAATLVLSCEPTLLMRWLIPRIPAFFAAHPDIPLQLVAGGGPFAFAQGIDLAIRRNDFPWQPHTHAQWLFDEAIGPVCRPEQAAHWARNAAGTAQLSNTAPRLHSATRAQAWEQWLTLKGVEQAPGKEQVFEHFYFSLQAAVAGLGLAIAPWQLVRDDLESGLLVAPFGFIADGSAYYLLSPEAIEPDSAVARLLDWLRHQALPLDGEQHGATHPAT</sequence>
<dbReference type="Proteomes" id="UP000277437">
    <property type="component" value="Chromosome"/>
</dbReference>
<gene>
    <name evidence="6" type="primary">gcvA_2</name>
    <name evidence="6" type="ORF">NCTC7357_02038</name>
</gene>
<dbReference type="InterPro" id="IPR000847">
    <property type="entry name" value="LysR_HTH_N"/>
</dbReference>
<evidence type="ECO:0000256" key="4">
    <source>
        <dbReference type="ARBA" id="ARBA00023163"/>
    </source>
</evidence>
<dbReference type="AlphaFoldDB" id="A0AAX3FTF6"/>
<keyword evidence="4" id="KW-0804">Transcription</keyword>
<dbReference type="InterPro" id="IPR058163">
    <property type="entry name" value="LysR-type_TF_proteobact-type"/>
</dbReference>
<evidence type="ECO:0000256" key="1">
    <source>
        <dbReference type="ARBA" id="ARBA00009437"/>
    </source>
</evidence>
<dbReference type="Pfam" id="PF03466">
    <property type="entry name" value="LysR_substrate"/>
    <property type="match status" value="1"/>
</dbReference>
<dbReference type="RefSeq" id="WP_124325257.1">
    <property type="nucleotide sequence ID" value="NZ_CP118137.1"/>
</dbReference>
<dbReference type="EMBL" id="LR134334">
    <property type="protein sequence ID" value="VEF73763.1"/>
    <property type="molecule type" value="Genomic_DNA"/>
</dbReference>
<dbReference type="Gene3D" id="3.40.190.10">
    <property type="entry name" value="Periplasmic binding protein-like II"/>
    <property type="match status" value="2"/>
</dbReference>
<dbReference type="PROSITE" id="PS50931">
    <property type="entry name" value="HTH_LYSR"/>
    <property type="match status" value="1"/>
</dbReference>
<comment type="similarity">
    <text evidence="1">Belongs to the LysR transcriptional regulatory family.</text>
</comment>
<dbReference type="PRINTS" id="PR00039">
    <property type="entry name" value="HTHLYSR"/>
</dbReference>
<evidence type="ECO:0000259" key="5">
    <source>
        <dbReference type="PROSITE" id="PS50931"/>
    </source>
</evidence>
<dbReference type="InterPro" id="IPR036388">
    <property type="entry name" value="WH-like_DNA-bd_sf"/>
</dbReference>
<protein>
    <submittedName>
        <fullName evidence="6">LysR family transcriptional regulator</fullName>
    </submittedName>
</protein>
<dbReference type="Gene3D" id="1.10.10.10">
    <property type="entry name" value="Winged helix-like DNA-binding domain superfamily/Winged helix DNA-binding domain"/>
    <property type="match status" value="1"/>
</dbReference>
<dbReference type="GO" id="GO:0043565">
    <property type="term" value="F:sequence-specific DNA binding"/>
    <property type="evidence" value="ECO:0007669"/>
    <property type="project" value="TreeGrafter"/>
</dbReference>
<dbReference type="InterPro" id="IPR005119">
    <property type="entry name" value="LysR_subst-bd"/>
</dbReference>
<evidence type="ECO:0000313" key="6">
    <source>
        <dbReference type="EMBL" id="VEF73763.1"/>
    </source>
</evidence>
<dbReference type="GO" id="GO:0003700">
    <property type="term" value="F:DNA-binding transcription factor activity"/>
    <property type="evidence" value="ECO:0007669"/>
    <property type="project" value="InterPro"/>
</dbReference>